<organism evidence="1 2">
    <name type="scientific">Conexivisphaera calida</name>
    <dbReference type="NCBI Taxonomy" id="1874277"/>
    <lineage>
        <taxon>Archaea</taxon>
        <taxon>Nitrososphaerota</taxon>
        <taxon>Conexivisphaeria</taxon>
        <taxon>Conexivisphaerales</taxon>
        <taxon>Conexivisphaeraceae</taxon>
        <taxon>Conexivisphaera</taxon>
    </lineage>
</organism>
<dbReference type="AlphaFoldDB" id="A0A4P2VLW5"/>
<reference evidence="1 2" key="1">
    <citation type="journal article" date="2019" name="ISME J.">
        <title>Isolation and characterization of a thermophilic sulfur- and iron-reducing thaumarchaeote from a terrestrial acidic hot spring.</title>
        <authorList>
            <person name="Kato S."/>
            <person name="Itoh T."/>
            <person name="Yuki M."/>
            <person name="Nagamori M."/>
            <person name="Ohnishi M."/>
            <person name="Uematsu K."/>
            <person name="Suzuki K."/>
            <person name="Takashina T."/>
            <person name="Ohkuma M."/>
        </authorList>
    </citation>
    <scope>NUCLEOTIDE SEQUENCE [LARGE SCALE GENOMIC DNA]</scope>
    <source>
        <strain evidence="1 2">NAS-02</strain>
    </source>
</reference>
<dbReference type="OrthoDB" id="30923at2157"/>
<keyword evidence="2" id="KW-1185">Reference proteome</keyword>
<evidence type="ECO:0000313" key="1">
    <source>
        <dbReference type="EMBL" id="BBE42078.1"/>
    </source>
</evidence>
<protein>
    <recommendedName>
        <fullName evidence="3">Ferritin-like domain-containing protein</fullName>
    </recommendedName>
</protein>
<accession>A0A4P2VLW5</accession>
<gene>
    <name evidence="1" type="ORF">NAS2_0689</name>
</gene>
<dbReference type="EMBL" id="AP018732">
    <property type="protein sequence ID" value="BBE42078.1"/>
    <property type="molecule type" value="Genomic_DNA"/>
</dbReference>
<evidence type="ECO:0008006" key="3">
    <source>
        <dbReference type="Google" id="ProtNLM"/>
    </source>
</evidence>
<dbReference type="RefSeq" id="WP_174448355.1">
    <property type="nucleotide sequence ID" value="NZ_AP018732.1"/>
</dbReference>
<sequence length="156" mass="18021">MVDPRELARRMSELELEYAERLRKSVDGIRNPTVRAVMLAVAQDSVKHSMLYETILEILEGRGPLIEERDTDRIAREIDEHIKVEIEMLKSVKELSSSASQEGVKVIAQSIAEDEERHHRLLLAVRDAIVRRETLTDDEIWEMTWKYAMWHGTPGG</sequence>
<dbReference type="InterPro" id="IPR009078">
    <property type="entry name" value="Ferritin-like_SF"/>
</dbReference>
<dbReference type="Proteomes" id="UP000509448">
    <property type="component" value="Chromosome"/>
</dbReference>
<evidence type="ECO:0000313" key="2">
    <source>
        <dbReference type="Proteomes" id="UP000509448"/>
    </source>
</evidence>
<dbReference type="GeneID" id="55584505"/>
<dbReference type="KEGG" id="ccai:NAS2_0689"/>
<proteinExistence type="predicted"/>
<name>A0A4P2VLW5_9ARCH</name>
<dbReference type="SUPFAM" id="SSF47240">
    <property type="entry name" value="Ferritin-like"/>
    <property type="match status" value="1"/>
</dbReference>